<dbReference type="Gene3D" id="3.40.50.880">
    <property type="match status" value="1"/>
</dbReference>
<dbReference type="GO" id="GO:0005829">
    <property type="term" value="C:cytosol"/>
    <property type="evidence" value="ECO:0007669"/>
    <property type="project" value="TreeGrafter"/>
</dbReference>
<dbReference type="InterPro" id="IPR017926">
    <property type="entry name" value="GATASE"/>
</dbReference>
<dbReference type="GO" id="GO:0016740">
    <property type="term" value="F:transferase activity"/>
    <property type="evidence" value="ECO:0007669"/>
    <property type="project" value="UniProtKB-KW"/>
</dbReference>
<dbReference type="AlphaFoldDB" id="D1CD04"/>
<dbReference type="PANTHER" id="PTHR42695:SF5">
    <property type="entry name" value="GLUTAMINE AMIDOTRANSFERASE YLR126C-RELATED"/>
    <property type="match status" value="1"/>
</dbReference>
<feature type="domain" description="Glutamine amidotransferase" evidence="1">
    <location>
        <begin position="20"/>
        <end position="180"/>
    </location>
</feature>
<dbReference type="Proteomes" id="UP000000323">
    <property type="component" value="Chromosome 1"/>
</dbReference>
<organism evidence="2 3">
    <name type="scientific">Thermobaculum terrenum (strain ATCC BAA-798 / CCMEE 7001 / YNP1)</name>
    <dbReference type="NCBI Taxonomy" id="525904"/>
    <lineage>
        <taxon>Bacteria</taxon>
        <taxon>Bacillati</taxon>
        <taxon>Chloroflexota</taxon>
        <taxon>Chloroflexia</taxon>
        <taxon>Candidatus Thermobaculales</taxon>
        <taxon>Candidatus Thermobaculaceae</taxon>
        <taxon>Thermobaculum</taxon>
    </lineage>
</organism>
<gene>
    <name evidence="2" type="ordered locus">Tter_1763</name>
</gene>
<evidence type="ECO:0000313" key="3">
    <source>
        <dbReference type="Proteomes" id="UP000000323"/>
    </source>
</evidence>
<dbReference type="SUPFAM" id="SSF52317">
    <property type="entry name" value="Class I glutamine amidotransferase-like"/>
    <property type="match status" value="1"/>
</dbReference>
<dbReference type="InterPro" id="IPR029062">
    <property type="entry name" value="Class_I_gatase-like"/>
</dbReference>
<sequence>MKRVIALRHVPWEDLGAFERHIVRLGAEVEYVDLFAGSMPSAVGEPSALFVMGGPMGVYEGDRYPFLRREVEFIRSCLESGVPTVGVCLGSQLLAAALGAGVYPNPRGKEIGWGEITTMPEAASDPIFSRFAPTETVLHWHGDIFDLPPGAIPLASSAVTPCQAFRWGSSAWGILFHVEADDGLLSRWLSEPQMIAEASAQDPNLPEAIAREAPRHVPRLESLQAAVVDALLGPAEGG</sequence>
<dbReference type="CDD" id="cd01741">
    <property type="entry name" value="GATase1_1"/>
    <property type="match status" value="1"/>
</dbReference>
<dbReference type="HOGENOM" id="CLU_054974_3_1_0"/>
<keyword evidence="3" id="KW-1185">Reference proteome</keyword>
<dbReference type="KEGG" id="ttr:Tter_1763"/>
<evidence type="ECO:0000259" key="1">
    <source>
        <dbReference type="Pfam" id="PF00117"/>
    </source>
</evidence>
<protein>
    <submittedName>
        <fullName evidence="2">Glutamine amidotransferase class-I</fullName>
    </submittedName>
</protein>
<evidence type="ECO:0000313" key="2">
    <source>
        <dbReference type="EMBL" id="ACZ42669.1"/>
    </source>
</evidence>
<name>D1CD04_THET1</name>
<keyword evidence="2" id="KW-0315">Glutamine amidotransferase</keyword>
<dbReference type="STRING" id="525904.Tter_1763"/>
<dbReference type="eggNOG" id="COG0518">
    <property type="taxonomic scope" value="Bacteria"/>
</dbReference>
<proteinExistence type="predicted"/>
<dbReference type="InterPro" id="IPR044992">
    <property type="entry name" value="ChyE-like"/>
</dbReference>
<accession>D1CD04</accession>
<dbReference type="PROSITE" id="PS51273">
    <property type="entry name" value="GATASE_TYPE_1"/>
    <property type="match status" value="1"/>
</dbReference>
<keyword evidence="2" id="KW-0808">Transferase</keyword>
<dbReference type="PANTHER" id="PTHR42695">
    <property type="entry name" value="GLUTAMINE AMIDOTRANSFERASE YLR126C-RELATED"/>
    <property type="match status" value="1"/>
</dbReference>
<dbReference type="Pfam" id="PF00117">
    <property type="entry name" value="GATase"/>
    <property type="match status" value="1"/>
</dbReference>
<dbReference type="EMBL" id="CP001825">
    <property type="protein sequence ID" value="ACZ42669.1"/>
    <property type="molecule type" value="Genomic_DNA"/>
</dbReference>
<reference evidence="3" key="1">
    <citation type="journal article" date="2010" name="Stand. Genomic Sci.">
        <title>Complete genome sequence of 'Thermobaculum terrenum' type strain (YNP1).</title>
        <authorList>
            <person name="Kiss H."/>
            <person name="Cleland D."/>
            <person name="Lapidus A."/>
            <person name="Lucas S."/>
            <person name="Glavina Del Rio T."/>
            <person name="Nolan M."/>
            <person name="Tice H."/>
            <person name="Han C."/>
            <person name="Goodwin L."/>
            <person name="Pitluck S."/>
            <person name="Liolios K."/>
            <person name="Ivanova N."/>
            <person name="Mavromatis K."/>
            <person name="Ovchinnikova G."/>
            <person name="Pati A."/>
            <person name="Chen A."/>
            <person name="Palaniappan K."/>
            <person name="Land M."/>
            <person name="Hauser L."/>
            <person name="Chang Y."/>
            <person name="Jeffries C."/>
            <person name="Lu M."/>
            <person name="Brettin T."/>
            <person name="Detter J."/>
            <person name="Goker M."/>
            <person name="Tindall B."/>
            <person name="Beck B."/>
            <person name="McDermott T."/>
            <person name="Woyke T."/>
            <person name="Bristow J."/>
            <person name="Eisen J."/>
            <person name="Markowitz V."/>
            <person name="Hugenholtz P."/>
            <person name="Kyrpides N."/>
            <person name="Klenk H."/>
            <person name="Cheng J."/>
        </authorList>
    </citation>
    <scope>NUCLEOTIDE SEQUENCE [LARGE SCALE GENOMIC DNA]</scope>
    <source>
        <strain evidence="3">ATCC BAA-798 / YNP1</strain>
    </source>
</reference>